<evidence type="ECO:0000313" key="2">
    <source>
        <dbReference type="EMBL" id="PWE20413.1"/>
    </source>
</evidence>
<evidence type="ECO:0000256" key="1">
    <source>
        <dbReference type="SAM" id="Phobius"/>
    </source>
</evidence>
<protein>
    <recommendedName>
        <fullName evidence="4">TerB family tellurite resistance protein</fullName>
    </recommendedName>
</protein>
<gene>
    <name evidence="2" type="ORF">DF188_08055</name>
</gene>
<organism evidence="2 3">
    <name type="scientific">Aliarcobacter skirrowii</name>
    <dbReference type="NCBI Taxonomy" id="28200"/>
    <lineage>
        <taxon>Bacteria</taxon>
        <taxon>Pseudomonadati</taxon>
        <taxon>Campylobacterota</taxon>
        <taxon>Epsilonproteobacteria</taxon>
        <taxon>Campylobacterales</taxon>
        <taxon>Arcobacteraceae</taxon>
        <taxon>Aliarcobacter</taxon>
    </lineage>
</organism>
<feature type="transmembrane region" description="Helical" evidence="1">
    <location>
        <begin position="49"/>
        <end position="67"/>
    </location>
</feature>
<proteinExistence type="predicted"/>
<dbReference type="Proteomes" id="UP000245014">
    <property type="component" value="Unassembled WGS sequence"/>
</dbReference>
<dbReference type="RefSeq" id="WP_109158647.1">
    <property type="nucleotide sequence ID" value="NZ_QEYI01000007.1"/>
</dbReference>
<comment type="caution">
    <text evidence="2">The sequence shown here is derived from an EMBL/GenBank/DDBJ whole genome shotgun (WGS) entry which is preliminary data.</text>
</comment>
<keyword evidence="1" id="KW-0472">Membrane</keyword>
<evidence type="ECO:0008006" key="4">
    <source>
        <dbReference type="Google" id="ProtNLM"/>
    </source>
</evidence>
<keyword evidence="1" id="KW-0812">Transmembrane</keyword>
<keyword evidence="1" id="KW-1133">Transmembrane helix</keyword>
<dbReference type="EMBL" id="QEYI01000007">
    <property type="protein sequence ID" value="PWE20413.1"/>
    <property type="molecule type" value="Genomic_DNA"/>
</dbReference>
<evidence type="ECO:0000313" key="3">
    <source>
        <dbReference type="Proteomes" id="UP000245014"/>
    </source>
</evidence>
<sequence>MSLNEQMKDYFSKNEFKKIFDDEIKFKMILNLNEDTYSYLTNIKNLEKFSASLAAGLATAATGYFAWLASLGFGSKILLAVGLTSNPVGWIALAGISGAALMYGGKTLINKVDKNAYDKIPKFLNTPLDYLGQNLINILLPSAIKLSLHNGMLSKDNENILINEFSKFGYNKDFLISEINGILKIINNIDIKDTKNKLEVICKEVKGLKYNSIRNLSVNLFQDIYKNSNNPELLKEYTEIIKEL</sequence>
<feature type="transmembrane region" description="Helical" evidence="1">
    <location>
        <begin position="87"/>
        <end position="105"/>
    </location>
</feature>
<accession>A0A2U2BZI3</accession>
<reference evidence="2 3" key="1">
    <citation type="submission" date="2018-05" db="EMBL/GenBank/DDBJ databases">
        <title>Antimicrobial susceptibility testing and genomic analysis of Arcobacter skirrowii strains and one Arcobacter butzleri isolated from German poultry farms.</title>
        <authorList>
            <person name="Haenel I."/>
            <person name="Hotzel H."/>
            <person name="Tomaso H."/>
            <person name="Busch A."/>
        </authorList>
    </citation>
    <scope>NUCLEOTIDE SEQUENCE [LARGE SCALE GENOMIC DNA]</scope>
    <source>
        <strain evidence="3">v</strain>
    </source>
</reference>
<dbReference type="AlphaFoldDB" id="A0A2U2BZI3"/>
<name>A0A2U2BZI3_9BACT</name>